<dbReference type="GO" id="GO:0004386">
    <property type="term" value="F:helicase activity"/>
    <property type="evidence" value="ECO:0007669"/>
    <property type="project" value="UniProtKB-KW"/>
</dbReference>
<protein>
    <submittedName>
        <fullName evidence="1">Helicase</fullName>
    </submittedName>
</protein>
<keyword evidence="2" id="KW-1185">Reference proteome</keyword>
<accession>A0A2S9Q2B1</accession>
<proteinExistence type="predicted"/>
<organism evidence="1 2">
    <name type="scientific">Streptomyces solincola</name>
    <dbReference type="NCBI Taxonomy" id="2100817"/>
    <lineage>
        <taxon>Bacteria</taxon>
        <taxon>Bacillati</taxon>
        <taxon>Actinomycetota</taxon>
        <taxon>Actinomycetes</taxon>
        <taxon>Kitasatosporales</taxon>
        <taxon>Streptomycetaceae</taxon>
        <taxon>Streptomyces</taxon>
    </lineage>
</organism>
<reference evidence="1 2" key="1">
    <citation type="submission" date="2018-03" db="EMBL/GenBank/DDBJ databases">
        <title>Novel Streptomyces sp. from soil.</title>
        <authorList>
            <person name="Tan G.Y.A."/>
            <person name="Lee Z.Y."/>
        </authorList>
    </citation>
    <scope>NUCLEOTIDE SEQUENCE [LARGE SCALE GENOMIC DNA]</scope>
    <source>
        <strain evidence="1 2">ST5x</strain>
    </source>
</reference>
<dbReference type="EMBL" id="PVLV01000034">
    <property type="protein sequence ID" value="PRH80753.1"/>
    <property type="molecule type" value="Genomic_DNA"/>
</dbReference>
<keyword evidence="1" id="KW-0347">Helicase</keyword>
<gene>
    <name evidence="1" type="ORF">C6N75_02335</name>
</gene>
<sequence length="31" mass="3369">MWLTNTKTRRARLSAERLAALAVLGLAWAAG</sequence>
<keyword evidence="1" id="KW-0547">Nucleotide-binding</keyword>
<comment type="caution">
    <text evidence="1">The sequence shown here is derived from an EMBL/GenBank/DDBJ whole genome shotgun (WGS) entry which is preliminary data.</text>
</comment>
<dbReference type="AlphaFoldDB" id="A0A2S9Q2B1"/>
<dbReference type="Proteomes" id="UP000239322">
    <property type="component" value="Unassembled WGS sequence"/>
</dbReference>
<evidence type="ECO:0000313" key="1">
    <source>
        <dbReference type="EMBL" id="PRH80753.1"/>
    </source>
</evidence>
<name>A0A2S9Q2B1_9ACTN</name>
<keyword evidence="1" id="KW-0378">Hydrolase</keyword>
<keyword evidence="1" id="KW-0067">ATP-binding</keyword>
<evidence type="ECO:0000313" key="2">
    <source>
        <dbReference type="Proteomes" id="UP000239322"/>
    </source>
</evidence>